<sequence length="724" mass="79266">MVLMKLQGLPPTEVLPVHIESTKFLSKAKADASNSRRDSRRFPGNPNLKRTFVLKPSSTFDPSSVSLLQNFAEDSVDSFHSLTEQYEGASPRTWNSIIARLVDHGLHAEGIEVYKQMLRVGTQPTPLTFSSLLKSCADTAALSIGRQIHGQTIVRGFSPNMILESALIVVYTRCGELENGRRIFEKMVQKNAITWNSMIRGYSQVGDNEGALNLFGLMQRDGILPDNFTFPALLAGACSERYLLGEFKGVHAYAIKVALERDCFVGSSLITMYSTNGLYENARLAFDDISSKDIGVWSSIIAASIKSGRGDEALRLFTQMLNSDFKPNQLIFSSLIAACAELSILEAGKQVFAHCLKSNDAMDTATKNSLITMYSNCGCIQEARRVFNSLENPNLISFNSMISACAQHGFPEEAVELLERLRVIGLQPDEITILNLLSAFNHAAPSPMAPRMFACFGRGSGGASSSRSPETNATADLTAEEQRRMGPVLVELFSSQGCGTSPEAEAVVSRLGRGELGEERGDDLPPVAVLGFHVEYWDYRGWRDPFGSSIWTVRQKAYVESLRLDTLYTPQVVVHGRAECIGTDLDAIASAVRSAPRFPSPTMQATFHKPAEGTLQVSFTGALRTKVERSGADVMVALYESGLVTDCNKGENKGRVLSNDYVVRRLEKLVSVKDISAKKNLSGSVQFTLWEGFHGASCGILLFVQNGSLQTFGVQHFQIPDTIL</sequence>
<evidence type="ECO:0000313" key="6">
    <source>
        <dbReference type="Proteomes" id="UP001327560"/>
    </source>
</evidence>
<dbReference type="Proteomes" id="UP001327560">
    <property type="component" value="Chromosome 7"/>
</dbReference>
<dbReference type="PANTHER" id="PTHR36057:SF1">
    <property type="entry name" value="LIPOPROTEIN LIPID ATTACHMENT SITE-LIKE PROTEIN, PUTATIVE (DUF1223)-RELATED"/>
    <property type="match status" value="1"/>
</dbReference>
<keyword evidence="6" id="KW-1185">Reference proteome</keyword>
<evidence type="ECO:0000256" key="2">
    <source>
        <dbReference type="ARBA" id="ARBA00061659"/>
    </source>
</evidence>
<comment type="similarity">
    <text evidence="2">Belongs to the PPR family. PCMP-E subfamily.</text>
</comment>
<dbReference type="PANTHER" id="PTHR36057">
    <property type="match status" value="1"/>
</dbReference>
<feature type="repeat" description="PPR" evidence="3">
    <location>
        <begin position="191"/>
        <end position="225"/>
    </location>
</feature>
<dbReference type="GO" id="GO:0005739">
    <property type="term" value="C:mitochondrion"/>
    <property type="evidence" value="ECO:0007669"/>
    <property type="project" value="UniProtKB-ARBA"/>
</dbReference>
<dbReference type="SUPFAM" id="SSF52833">
    <property type="entry name" value="Thioredoxin-like"/>
    <property type="match status" value="1"/>
</dbReference>
<reference evidence="5 6" key="1">
    <citation type="submission" date="2023-10" db="EMBL/GenBank/DDBJ databases">
        <title>Chromosome-scale genome assembly provides insights into flower coloration mechanisms of Canna indica.</title>
        <authorList>
            <person name="Li C."/>
        </authorList>
    </citation>
    <scope>NUCLEOTIDE SEQUENCE [LARGE SCALE GENOMIC DNA]</scope>
    <source>
        <tissue evidence="5">Flower</tissue>
    </source>
</reference>
<evidence type="ECO:0000256" key="4">
    <source>
        <dbReference type="SAM" id="MobiDB-lite"/>
    </source>
</evidence>
<dbReference type="Pfam" id="PF06764">
    <property type="entry name" value="DUF1223"/>
    <property type="match status" value="1"/>
</dbReference>
<dbReference type="AlphaFoldDB" id="A0AAQ3QNZ7"/>
<protein>
    <recommendedName>
        <fullName evidence="7">Pentatricopeptide repeat-containing protein</fullName>
    </recommendedName>
</protein>
<feature type="repeat" description="PPR" evidence="3">
    <location>
        <begin position="394"/>
        <end position="428"/>
    </location>
</feature>
<evidence type="ECO:0008006" key="7">
    <source>
        <dbReference type="Google" id="ProtNLM"/>
    </source>
</evidence>
<dbReference type="FunFam" id="1.25.40.10:FF:000205">
    <property type="entry name" value="Pentatricopeptide repeat-containing protein, mitochondrial"/>
    <property type="match status" value="2"/>
</dbReference>
<dbReference type="NCBIfam" id="TIGR00756">
    <property type="entry name" value="PPR"/>
    <property type="match status" value="4"/>
</dbReference>
<feature type="compositionally biased region" description="Basic and acidic residues" evidence="4">
    <location>
        <begin position="28"/>
        <end position="41"/>
    </location>
</feature>
<evidence type="ECO:0000256" key="3">
    <source>
        <dbReference type="PROSITE-ProRule" id="PRU00708"/>
    </source>
</evidence>
<dbReference type="SUPFAM" id="SSF48452">
    <property type="entry name" value="TPR-like"/>
    <property type="match status" value="1"/>
</dbReference>
<feature type="region of interest" description="Disordered" evidence="4">
    <location>
        <begin position="28"/>
        <end position="48"/>
    </location>
</feature>
<evidence type="ECO:0000313" key="5">
    <source>
        <dbReference type="EMBL" id="WOL15075.1"/>
    </source>
</evidence>
<proteinExistence type="inferred from homology"/>
<dbReference type="InterPro" id="IPR011990">
    <property type="entry name" value="TPR-like_helical_dom_sf"/>
</dbReference>
<dbReference type="PROSITE" id="PS51375">
    <property type="entry name" value="PPR"/>
    <property type="match status" value="4"/>
</dbReference>
<dbReference type="InterPro" id="IPR002885">
    <property type="entry name" value="PPR_rpt"/>
</dbReference>
<dbReference type="InterPro" id="IPR036249">
    <property type="entry name" value="Thioredoxin-like_sf"/>
</dbReference>
<keyword evidence="1" id="KW-0677">Repeat</keyword>
<organism evidence="5 6">
    <name type="scientific">Canna indica</name>
    <name type="common">Indian-shot</name>
    <dbReference type="NCBI Taxonomy" id="4628"/>
    <lineage>
        <taxon>Eukaryota</taxon>
        <taxon>Viridiplantae</taxon>
        <taxon>Streptophyta</taxon>
        <taxon>Embryophyta</taxon>
        <taxon>Tracheophyta</taxon>
        <taxon>Spermatophyta</taxon>
        <taxon>Magnoliopsida</taxon>
        <taxon>Liliopsida</taxon>
        <taxon>Zingiberales</taxon>
        <taxon>Cannaceae</taxon>
        <taxon>Canna</taxon>
    </lineage>
</organism>
<dbReference type="Pfam" id="PF13041">
    <property type="entry name" value="PPR_2"/>
    <property type="match status" value="2"/>
</dbReference>
<name>A0AAQ3QNZ7_9LILI</name>
<evidence type="ECO:0000256" key="1">
    <source>
        <dbReference type="ARBA" id="ARBA00022737"/>
    </source>
</evidence>
<dbReference type="Pfam" id="PF01535">
    <property type="entry name" value="PPR"/>
    <property type="match status" value="4"/>
</dbReference>
<accession>A0AAQ3QNZ7</accession>
<dbReference type="Gene3D" id="1.25.40.10">
    <property type="entry name" value="Tetratricopeptide repeat domain"/>
    <property type="match status" value="4"/>
</dbReference>
<dbReference type="InterPro" id="IPR010634">
    <property type="entry name" value="DUF1223"/>
</dbReference>
<feature type="repeat" description="PPR" evidence="3">
    <location>
        <begin position="293"/>
        <end position="327"/>
    </location>
</feature>
<gene>
    <name evidence="5" type="ORF">Cni_G23856</name>
</gene>
<dbReference type="EMBL" id="CP136896">
    <property type="protein sequence ID" value="WOL15075.1"/>
    <property type="molecule type" value="Genomic_DNA"/>
</dbReference>
<feature type="repeat" description="PPR" evidence="3">
    <location>
        <begin position="90"/>
        <end position="124"/>
    </location>
</feature>